<dbReference type="InterPro" id="IPR010921">
    <property type="entry name" value="Trp_repressor/repl_initiator"/>
</dbReference>
<dbReference type="Proteomes" id="UP001597545">
    <property type="component" value="Unassembled WGS sequence"/>
</dbReference>
<organism evidence="1 2">
    <name type="scientific">Sphingobacterium suaedae</name>
    <dbReference type="NCBI Taxonomy" id="1686402"/>
    <lineage>
        <taxon>Bacteria</taxon>
        <taxon>Pseudomonadati</taxon>
        <taxon>Bacteroidota</taxon>
        <taxon>Sphingobacteriia</taxon>
        <taxon>Sphingobacteriales</taxon>
        <taxon>Sphingobacteriaceae</taxon>
        <taxon>Sphingobacterium</taxon>
    </lineage>
</organism>
<reference evidence="2" key="1">
    <citation type="journal article" date="2019" name="Int. J. Syst. Evol. Microbiol.">
        <title>The Global Catalogue of Microorganisms (GCM) 10K type strain sequencing project: providing services to taxonomists for standard genome sequencing and annotation.</title>
        <authorList>
            <consortium name="The Broad Institute Genomics Platform"/>
            <consortium name="The Broad Institute Genome Sequencing Center for Infectious Disease"/>
            <person name="Wu L."/>
            <person name="Ma J."/>
        </authorList>
    </citation>
    <scope>NUCLEOTIDE SEQUENCE [LARGE SCALE GENOMIC DNA]</scope>
    <source>
        <strain evidence="2">KCTC 42662</strain>
    </source>
</reference>
<sequence length="64" mass="7680">MKKGLRYKQKSKREILEILFKIAGGQLLLEEAIEEFGVSKSTMIRWLRKYKQELEDYFVQKKGK</sequence>
<dbReference type="InterPro" id="IPR036388">
    <property type="entry name" value="WH-like_DNA-bd_sf"/>
</dbReference>
<dbReference type="EMBL" id="JBHULR010000021">
    <property type="protein sequence ID" value="MFD2549955.1"/>
    <property type="molecule type" value="Genomic_DNA"/>
</dbReference>
<keyword evidence="2" id="KW-1185">Reference proteome</keyword>
<accession>A0ABW5KQC8</accession>
<evidence type="ECO:0008006" key="3">
    <source>
        <dbReference type="Google" id="ProtNLM"/>
    </source>
</evidence>
<proteinExistence type="predicted"/>
<dbReference type="Gene3D" id="1.10.10.10">
    <property type="entry name" value="Winged helix-like DNA-binding domain superfamily/Winged helix DNA-binding domain"/>
    <property type="match status" value="1"/>
</dbReference>
<protein>
    <recommendedName>
        <fullName evidence="3">Helix-turn-helix domain-containing protein</fullName>
    </recommendedName>
</protein>
<comment type="caution">
    <text evidence="1">The sequence shown here is derived from an EMBL/GenBank/DDBJ whole genome shotgun (WGS) entry which is preliminary data.</text>
</comment>
<dbReference type="SUPFAM" id="SSF48295">
    <property type="entry name" value="TrpR-like"/>
    <property type="match status" value="1"/>
</dbReference>
<gene>
    <name evidence="1" type="ORF">ACFSR5_20080</name>
</gene>
<dbReference type="RefSeq" id="WP_380906344.1">
    <property type="nucleotide sequence ID" value="NZ_JBHUEG010000018.1"/>
</dbReference>
<evidence type="ECO:0000313" key="1">
    <source>
        <dbReference type="EMBL" id="MFD2549955.1"/>
    </source>
</evidence>
<name>A0ABW5KQC8_9SPHI</name>
<evidence type="ECO:0000313" key="2">
    <source>
        <dbReference type="Proteomes" id="UP001597545"/>
    </source>
</evidence>